<proteinExistence type="predicted"/>
<reference evidence="10 11" key="1">
    <citation type="journal article" date="2019" name="Sci. Rep.">
        <title>A high-quality genome of Eragrostis curvula grass provides insights into Poaceae evolution and supports new strategies to enhance forage quality.</title>
        <authorList>
            <person name="Carballo J."/>
            <person name="Santos B.A.C.M."/>
            <person name="Zappacosta D."/>
            <person name="Garbus I."/>
            <person name="Selva J.P."/>
            <person name="Gallo C.A."/>
            <person name="Diaz A."/>
            <person name="Albertini E."/>
            <person name="Caccamo M."/>
            <person name="Echenique V."/>
        </authorList>
    </citation>
    <scope>NUCLEOTIDE SEQUENCE [LARGE SCALE GENOMIC DNA]</scope>
    <source>
        <strain evidence="11">cv. Victoria</strain>
        <tissue evidence="10">Leaf</tissue>
    </source>
</reference>
<sequence>MVDSQRVAGRGACEAGVRLEAGEGGAPARRAAGGGGKDGDGLMGERSATGGEGSTGPVTSKVNVFRVKRAVNVASLRGAVRDVAPVMPEAKSKADGAGALLLGRDIGRSSSGHGTGRIPVGKDLGPSRELPMAEENGKTGVNVSCRKRKLLSSGIVSEVRGPPNIKQKVDTCETSSQKVASQQSASCLGMPENAEALKNSSDFTKETPADPCPPVKAVELPPSSGDIDVPEESISSLFSVYNFLRSFSVKLFLSPFGLHDFVGAINCTEQNNLLDAVHVSLLRALRRHLEIKSAEGSRLASNCLKYLDWTLLDALTWPTFLLEYLYVMRCINNLGLQSLGRKLLAVEYYKLPIVMKLRVMQILCDHLTDSGGYSEMEHEADSSLFPETRSRAVSTTATKASGYQSINAVVANASENVKSDDCRICGMGGTLVTCDGCTWAYHSRCIGLYKAFLPKRQWFCPECVVDKLGQTLSKTECGARGTQRFGVDVCGRLFLGSCNYLLVIGTSSNAESYERYYNHYDVVKVLQILALSDTYTDICRRILGYWKHLLDFIQSERSKTSKQTLSGQNSIHTGPINGASGPNVVSSASHHNQSFVSDVSNNAPVQPAQSLFRPVLSTSVSGHNGISSGDMASTCSTTAESVSPSYQSKQHFQLIAERSGTMSGSKQEKIVSFKPQAYMNLYTHGNIAASAAASIAILKKEEGKVSSSQYVAKARKKMAADNALEWKAFSSTATHFVWPSAEKKLTMEVPRDRCGWCLACRTSTNGNKKACVLNMASANNAIGSPRGLSTMHLIIKSDSHFTSVVSYLVNMEECLHGLLIGSLQHKTERQRWHKQLQAASNYRAVVPLLLELEKNIRGVAFSASWSKLIDDWPVESPGVSTGRLGRKRLLAYESGMATDDDINWAWWSGGNISNRILQRGFLLCSPMRKAARQGGKKRIGSISYHEDSNLPRCTRQFAWRACVELSNTSSQLALQIRYLDAHIRWKEFVPTDQIPSCRKSPTDADFAFRNAVICDRKIVDNRIRYRLKFPNQKHHPLCVRKNILEAEDTEEENSNLWFSENNVPLYMVQQFEQRAGISSLSTPAMLDVNSLTNFCTRRGKAFVGDVFLYLFQKGDAYPCTSCKKDVPFRVVVKCSSCQGNCHKECTSSSIDSNKGSNAASSLICKLCLQKRSLMLARYSTNASYIQPQHMIPGQQPAAASKIILKVGPFHYAAPAMEIKTHPVAKVQFQPCVKVDGQPIMNVKGQSTAKVEAQLAANVKAPKTSSVPIQQMSKGSKSEKRRRIHKNVQSITYFGLVWKKYKAANNDGRDFRENDLILKSKDGIGSSVKPVCCLCNKTYSPDLLYVRCQKCRNWFHGDALQLEEEKTVELVAYCCCRCRKRGMPHCPHSDDQMKPETSKQTVAISSHLYID</sequence>
<evidence type="ECO:0000256" key="1">
    <source>
        <dbReference type="ARBA" id="ARBA00004123"/>
    </source>
</evidence>
<dbReference type="InterPro" id="IPR019787">
    <property type="entry name" value="Znf_PHD-finger"/>
</dbReference>
<dbReference type="PROSITE" id="PS50827">
    <property type="entry name" value="DDT"/>
    <property type="match status" value="1"/>
</dbReference>
<dbReference type="Pfam" id="PF02791">
    <property type="entry name" value="DDT"/>
    <property type="match status" value="1"/>
</dbReference>
<dbReference type="PROSITE" id="PS50016">
    <property type="entry name" value="ZF_PHD_2"/>
    <property type="match status" value="1"/>
</dbReference>
<evidence type="ECO:0000256" key="4">
    <source>
        <dbReference type="ARBA" id="ARBA00022833"/>
    </source>
</evidence>
<dbReference type="SMART" id="SM00571">
    <property type="entry name" value="DDT"/>
    <property type="match status" value="1"/>
</dbReference>
<dbReference type="EMBL" id="RWGY01000566">
    <property type="protein sequence ID" value="TVU00610.1"/>
    <property type="molecule type" value="Genomic_DNA"/>
</dbReference>
<dbReference type="PANTHER" id="PTHR46508:SF1">
    <property type="entry name" value="PHD FINGER FAMILY PROTEIN"/>
    <property type="match status" value="1"/>
</dbReference>
<evidence type="ECO:0000256" key="6">
    <source>
        <dbReference type="PROSITE-ProRule" id="PRU00146"/>
    </source>
</evidence>
<dbReference type="GO" id="GO:0008270">
    <property type="term" value="F:zinc ion binding"/>
    <property type="evidence" value="ECO:0007669"/>
    <property type="project" value="UniProtKB-KW"/>
</dbReference>
<dbReference type="SMART" id="SM00249">
    <property type="entry name" value="PHD"/>
    <property type="match status" value="3"/>
</dbReference>
<keyword evidence="4" id="KW-0862">Zinc</keyword>
<dbReference type="GO" id="GO:0005634">
    <property type="term" value="C:nucleus"/>
    <property type="evidence" value="ECO:0007669"/>
    <property type="project" value="UniProtKB-SubCell"/>
</dbReference>
<gene>
    <name evidence="10" type="ORF">EJB05_53945</name>
</gene>
<dbReference type="PANTHER" id="PTHR46508">
    <property type="entry name" value="PHD FINGER FAMILY PROTEIN"/>
    <property type="match status" value="1"/>
</dbReference>
<dbReference type="InterPro" id="IPR013083">
    <property type="entry name" value="Znf_RING/FYVE/PHD"/>
</dbReference>
<dbReference type="OrthoDB" id="784962at2759"/>
<feature type="region of interest" description="Disordered" evidence="7">
    <location>
        <begin position="1"/>
        <end position="58"/>
    </location>
</feature>
<evidence type="ECO:0000256" key="2">
    <source>
        <dbReference type="ARBA" id="ARBA00022723"/>
    </source>
</evidence>
<dbReference type="SUPFAM" id="SSF57903">
    <property type="entry name" value="FYVE/PHD zinc finger"/>
    <property type="match status" value="2"/>
</dbReference>
<comment type="subcellular location">
    <subcellularLocation>
        <location evidence="1">Nucleus</location>
    </subcellularLocation>
</comment>
<comment type="caution">
    <text evidence="10">The sequence shown here is derived from an EMBL/GenBank/DDBJ whole genome shotgun (WGS) entry which is preliminary data.</text>
</comment>
<dbReference type="Gramene" id="TVU00610">
    <property type="protein sequence ID" value="TVU00610"/>
    <property type="gene ID" value="EJB05_53945"/>
</dbReference>
<dbReference type="InterPro" id="IPR019786">
    <property type="entry name" value="Zinc_finger_PHD-type_CS"/>
</dbReference>
<feature type="region of interest" description="Disordered" evidence="7">
    <location>
        <begin position="561"/>
        <end position="588"/>
    </location>
</feature>
<keyword evidence="2" id="KW-0479">Metal-binding</keyword>
<evidence type="ECO:0000256" key="5">
    <source>
        <dbReference type="ARBA" id="ARBA00023242"/>
    </source>
</evidence>
<dbReference type="Pfam" id="PF00628">
    <property type="entry name" value="PHD"/>
    <property type="match status" value="1"/>
</dbReference>
<dbReference type="InterPro" id="IPR001965">
    <property type="entry name" value="Znf_PHD"/>
</dbReference>
<feature type="region of interest" description="Disordered" evidence="7">
    <location>
        <begin position="108"/>
        <end position="139"/>
    </location>
</feature>
<keyword evidence="3 6" id="KW-0863">Zinc-finger</keyword>
<dbReference type="InterPro" id="IPR056618">
    <property type="entry name" value="Chromo_PTM"/>
</dbReference>
<dbReference type="InterPro" id="IPR011011">
    <property type="entry name" value="Znf_FYVE_PHD"/>
</dbReference>
<evidence type="ECO:0000256" key="3">
    <source>
        <dbReference type="ARBA" id="ARBA00022771"/>
    </source>
</evidence>
<evidence type="ECO:0000313" key="11">
    <source>
        <dbReference type="Proteomes" id="UP000324897"/>
    </source>
</evidence>
<keyword evidence="11" id="KW-1185">Reference proteome</keyword>
<evidence type="ECO:0000259" key="9">
    <source>
        <dbReference type="PROSITE" id="PS50827"/>
    </source>
</evidence>
<dbReference type="Gene3D" id="3.30.40.10">
    <property type="entry name" value="Zinc/RING finger domain, C3HC4 (zinc finger)"/>
    <property type="match status" value="2"/>
</dbReference>
<evidence type="ECO:0000256" key="7">
    <source>
        <dbReference type="SAM" id="MobiDB-lite"/>
    </source>
</evidence>
<feature type="domain" description="DDT" evidence="9">
    <location>
        <begin position="231"/>
        <end position="291"/>
    </location>
</feature>
<name>A0A5J9SNR7_9POAL</name>
<feature type="non-terminal residue" evidence="10">
    <location>
        <position position="1"/>
    </location>
</feature>
<feature type="compositionally biased region" description="Polar residues" evidence="7">
    <location>
        <begin position="561"/>
        <end position="572"/>
    </location>
</feature>
<dbReference type="Pfam" id="PF24294">
    <property type="entry name" value="Chromo_PTM"/>
    <property type="match status" value="1"/>
</dbReference>
<evidence type="ECO:0008006" key="12">
    <source>
        <dbReference type="Google" id="ProtNLM"/>
    </source>
</evidence>
<dbReference type="PROSITE" id="PS01359">
    <property type="entry name" value="ZF_PHD_1"/>
    <property type="match status" value="1"/>
</dbReference>
<evidence type="ECO:0000259" key="8">
    <source>
        <dbReference type="PROSITE" id="PS50016"/>
    </source>
</evidence>
<keyword evidence="5" id="KW-0539">Nucleus</keyword>
<dbReference type="InterPro" id="IPR018501">
    <property type="entry name" value="DDT_dom"/>
</dbReference>
<organism evidence="10 11">
    <name type="scientific">Eragrostis curvula</name>
    <name type="common">weeping love grass</name>
    <dbReference type="NCBI Taxonomy" id="38414"/>
    <lineage>
        <taxon>Eukaryota</taxon>
        <taxon>Viridiplantae</taxon>
        <taxon>Streptophyta</taxon>
        <taxon>Embryophyta</taxon>
        <taxon>Tracheophyta</taxon>
        <taxon>Spermatophyta</taxon>
        <taxon>Magnoliopsida</taxon>
        <taxon>Liliopsida</taxon>
        <taxon>Poales</taxon>
        <taxon>Poaceae</taxon>
        <taxon>PACMAD clade</taxon>
        <taxon>Chloridoideae</taxon>
        <taxon>Eragrostideae</taxon>
        <taxon>Eragrostidinae</taxon>
        <taxon>Eragrostis</taxon>
    </lineage>
</organism>
<feature type="domain" description="PHD-type" evidence="8">
    <location>
        <begin position="419"/>
        <end position="466"/>
    </location>
</feature>
<protein>
    <recommendedName>
        <fullName evidence="12">PHD-type domain-containing protein</fullName>
    </recommendedName>
</protein>
<accession>A0A5J9SNR7</accession>
<evidence type="ECO:0000313" key="10">
    <source>
        <dbReference type="EMBL" id="TVU00610.1"/>
    </source>
</evidence>
<dbReference type="Proteomes" id="UP000324897">
    <property type="component" value="Unassembled WGS sequence"/>
</dbReference>